<dbReference type="AlphaFoldDB" id="A0A167MDG7"/>
<dbReference type="GeneID" id="28997032"/>
<protein>
    <submittedName>
        <fullName evidence="1">Uncharacterized protein</fullName>
    </submittedName>
</protein>
<evidence type="ECO:0000313" key="2">
    <source>
        <dbReference type="Proteomes" id="UP000077315"/>
    </source>
</evidence>
<name>A0A167MDG7_PHYB8</name>
<proteinExistence type="predicted"/>
<gene>
    <name evidence="1" type="ORF">PHYBLDRAFT_169662</name>
</gene>
<accession>A0A167MDG7</accession>
<dbReference type="InParanoid" id="A0A167MDG7"/>
<dbReference type="EMBL" id="KV440983">
    <property type="protein sequence ID" value="OAD72534.1"/>
    <property type="molecule type" value="Genomic_DNA"/>
</dbReference>
<reference evidence="2" key="1">
    <citation type="submission" date="2015-06" db="EMBL/GenBank/DDBJ databases">
        <title>Expansion of signal transduction pathways in fungi by whole-genome duplication.</title>
        <authorList>
            <consortium name="DOE Joint Genome Institute"/>
            <person name="Corrochano L.M."/>
            <person name="Kuo A."/>
            <person name="Marcet-Houben M."/>
            <person name="Polaino S."/>
            <person name="Salamov A."/>
            <person name="Villalobos J.M."/>
            <person name="Alvarez M.I."/>
            <person name="Avalos J."/>
            <person name="Benito E.P."/>
            <person name="Benoit I."/>
            <person name="Burger G."/>
            <person name="Camino L.P."/>
            <person name="Canovas D."/>
            <person name="Cerda-Olmedo E."/>
            <person name="Cheng J.-F."/>
            <person name="Dominguez A."/>
            <person name="Elias M."/>
            <person name="Eslava A.P."/>
            <person name="Glaser F."/>
            <person name="Grimwood J."/>
            <person name="Gutierrez G."/>
            <person name="Heitman J."/>
            <person name="Henrissat B."/>
            <person name="Iturriaga E.A."/>
            <person name="Lang B.F."/>
            <person name="Lavin J.L."/>
            <person name="Lee S."/>
            <person name="Li W."/>
            <person name="Lindquist E."/>
            <person name="Lopez-Garcia S."/>
            <person name="Luque E.M."/>
            <person name="Marcos A.T."/>
            <person name="Martin J."/>
            <person name="McCluskey K."/>
            <person name="Medina H.R."/>
            <person name="Miralles-Duran A."/>
            <person name="Miyazaki A."/>
            <person name="Munoz-Torres E."/>
            <person name="Oguiza J.A."/>
            <person name="Ohm R."/>
            <person name="Olmedo M."/>
            <person name="Orejas M."/>
            <person name="Ortiz-Castellanos L."/>
            <person name="Pisabarro A.G."/>
            <person name="Rodriguez-Romero J."/>
            <person name="Ruiz-Herrera J."/>
            <person name="Ruiz-Vazquez R."/>
            <person name="Sanz C."/>
            <person name="Schackwitz W."/>
            <person name="Schmutz J."/>
            <person name="Shahriari M."/>
            <person name="Shelest E."/>
            <person name="Silva-Franco F."/>
            <person name="Soanes D."/>
            <person name="Syed K."/>
            <person name="Tagua V.G."/>
            <person name="Talbot N.J."/>
            <person name="Thon M."/>
            <person name="De vries R.P."/>
            <person name="Wiebenga A."/>
            <person name="Yadav J.S."/>
            <person name="Braun E.L."/>
            <person name="Baker S."/>
            <person name="Garre V."/>
            <person name="Horwitz B."/>
            <person name="Torres-Martinez S."/>
            <person name="Idnurm A."/>
            <person name="Herrera-Estrella A."/>
            <person name="Gabaldon T."/>
            <person name="Grigoriev I.V."/>
        </authorList>
    </citation>
    <scope>NUCLEOTIDE SEQUENCE [LARGE SCALE GENOMIC DNA]</scope>
    <source>
        <strain evidence="2">NRRL 1555(-)</strain>
    </source>
</reference>
<dbReference type="Proteomes" id="UP000077315">
    <property type="component" value="Unassembled WGS sequence"/>
</dbReference>
<sequence length="323" mass="36104">MVHQKLARRGGEGSVRTFSNSLLVYQRSANRQTAIKEASFCCLHFAKAIARVSLCMVGDVLGVFFPEVQIYSRAFVSLVEISSPVFTLLPNDEKLEWKQALGVLCTKHGNLFKHGIGSKWRISSTNSCKPCGIRSLICPRIANRQTAIKEASFCCLHFAKAIARVSPCMVGDGNSCLMNSSKIEYANPAFVSLVEISSPVFTLLPNDEKLEWKQALGVLCTKHGNLFKHGIGSKWRISSTNSLYIMLALQNCVFVQCHSRLCLNLMCILTTLNSCMRFYHLSITCRFYCHFFVLTTKKLYLNPFESSQSSLAIPHYTSSISLE</sequence>
<keyword evidence="2" id="KW-1185">Reference proteome</keyword>
<evidence type="ECO:0000313" key="1">
    <source>
        <dbReference type="EMBL" id="OAD72534.1"/>
    </source>
</evidence>
<dbReference type="VEuPathDB" id="FungiDB:PHYBLDRAFT_169662"/>
<dbReference type="RefSeq" id="XP_018290574.1">
    <property type="nucleotide sequence ID" value="XM_018436126.1"/>
</dbReference>
<organism evidence="1 2">
    <name type="scientific">Phycomyces blakesleeanus (strain ATCC 8743b / DSM 1359 / FGSC 10004 / NBRC 33097 / NRRL 1555)</name>
    <dbReference type="NCBI Taxonomy" id="763407"/>
    <lineage>
        <taxon>Eukaryota</taxon>
        <taxon>Fungi</taxon>
        <taxon>Fungi incertae sedis</taxon>
        <taxon>Mucoromycota</taxon>
        <taxon>Mucoromycotina</taxon>
        <taxon>Mucoromycetes</taxon>
        <taxon>Mucorales</taxon>
        <taxon>Phycomycetaceae</taxon>
        <taxon>Phycomyces</taxon>
    </lineage>
</organism>